<dbReference type="InterPro" id="IPR029066">
    <property type="entry name" value="PLP-binding_barrel"/>
</dbReference>
<dbReference type="HAMAP" id="MF_01201">
    <property type="entry name" value="Ala_racemase"/>
    <property type="match status" value="1"/>
</dbReference>
<dbReference type="GO" id="GO:0008784">
    <property type="term" value="F:alanine racemase activity"/>
    <property type="evidence" value="ECO:0007669"/>
    <property type="project" value="UniProtKB-UniRule"/>
</dbReference>
<evidence type="ECO:0000256" key="2">
    <source>
        <dbReference type="ARBA" id="ARBA00022898"/>
    </source>
</evidence>
<accession>A0A147DRK5</accession>
<evidence type="ECO:0000313" key="10">
    <source>
        <dbReference type="Proteomes" id="UP000072763"/>
    </source>
</evidence>
<dbReference type="GO" id="GO:0005829">
    <property type="term" value="C:cytosol"/>
    <property type="evidence" value="ECO:0007669"/>
    <property type="project" value="TreeGrafter"/>
</dbReference>
<feature type="active site" description="Proton acceptor; specific for D-alanine" evidence="4">
    <location>
        <position position="35"/>
    </location>
</feature>
<dbReference type="GO" id="GO:0030170">
    <property type="term" value="F:pyridoxal phosphate binding"/>
    <property type="evidence" value="ECO:0007669"/>
    <property type="project" value="UniProtKB-UniRule"/>
</dbReference>
<dbReference type="CDD" id="cd00430">
    <property type="entry name" value="PLPDE_III_AR"/>
    <property type="match status" value="1"/>
</dbReference>
<feature type="binding site" evidence="4 6">
    <location>
        <position position="309"/>
    </location>
    <ligand>
        <name>substrate</name>
    </ligand>
</feature>
<reference evidence="10 11" key="1">
    <citation type="journal article" date="2016" name="Front. Microbiol.">
        <title>Genomic Resource of Rice Seed Associated Bacteria.</title>
        <authorList>
            <person name="Midha S."/>
            <person name="Bansal K."/>
            <person name="Sharma S."/>
            <person name="Kumar N."/>
            <person name="Patil P.P."/>
            <person name="Chaudhry V."/>
            <person name="Patil P.B."/>
        </authorList>
    </citation>
    <scope>NUCLEOTIDE SEQUENCE [LARGE SCALE GENOMIC DNA]</scope>
    <source>
        <strain evidence="8 11">NS263</strain>
        <strain evidence="9 10">NS359</strain>
    </source>
</reference>
<comment type="function">
    <text evidence="4">Catalyzes the interconversion of L-alanine and D-alanine. May also act on other amino acids.</text>
</comment>
<evidence type="ECO:0000313" key="11">
    <source>
        <dbReference type="Proteomes" id="UP000078335"/>
    </source>
</evidence>
<dbReference type="Pfam" id="PF00842">
    <property type="entry name" value="Ala_racemase_C"/>
    <property type="match status" value="1"/>
</dbReference>
<feature type="domain" description="Alanine racemase C-terminal" evidence="7">
    <location>
        <begin position="240"/>
        <end position="367"/>
    </location>
</feature>
<dbReference type="Pfam" id="PF01168">
    <property type="entry name" value="Ala_racemase_N"/>
    <property type="match status" value="1"/>
</dbReference>
<dbReference type="Gene3D" id="3.20.20.10">
    <property type="entry name" value="Alanine racemase"/>
    <property type="match status" value="1"/>
</dbReference>
<dbReference type="PROSITE" id="PS00395">
    <property type="entry name" value="ALANINE_RACEMASE"/>
    <property type="match status" value="1"/>
</dbReference>
<dbReference type="RefSeq" id="WP_058727564.1">
    <property type="nucleotide sequence ID" value="NZ_LDRB01000007.1"/>
</dbReference>
<dbReference type="EMBL" id="LDRB01000007">
    <property type="protein sequence ID" value="KTR42612.1"/>
    <property type="molecule type" value="Genomic_DNA"/>
</dbReference>
<dbReference type="InterPro" id="IPR011079">
    <property type="entry name" value="Ala_racemase_C"/>
</dbReference>
<dbReference type="InterPro" id="IPR000821">
    <property type="entry name" value="Ala_racemase"/>
</dbReference>
<dbReference type="Proteomes" id="UP000078335">
    <property type="component" value="Unassembled WGS sequence"/>
</dbReference>
<feature type="active site" description="Proton acceptor; specific for L-alanine" evidence="4">
    <location>
        <position position="261"/>
    </location>
</feature>
<evidence type="ECO:0000256" key="1">
    <source>
        <dbReference type="ARBA" id="ARBA00001933"/>
    </source>
</evidence>
<dbReference type="AlphaFoldDB" id="A0A147DRK5"/>
<organism evidence="9 10">
    <name type="scientific">Curtobacterium oceanosedimentum</name>
    <dbReference type="NCBI Taxonomy" id="465820"/>
    <lineage>
        <taxon>Bacteria</taxon>
        <taxon>Bacillati</taxon>
        <taxon>Actinomycetota</taxon>
        <taxon>Actinomycetes</taxon>
        <taxon>Micrococcales</taxon>
        <taxon>Microbacteriaceae</taxon>
        <taxon>Curtobacterium</taxon>
    </lineage>
</organism>
<evidence type="ECO:0000256" key="3">
    <source>
        <dbReference type="ARBA" id="ARBA00023235"/>
    </source>
</evidence>
<evidence type="ECO:0000256" key="5">
    <source>
        <dbReference type="PIRSR" id="PIRSR600821-50"/>
    </source>
</evidence>
<gene>
    <name evidence="8" type="ORF">NS263_01620</name>
    <name evidence="9" type="ORF">NS359_06545</name>
</gene>
<feature type="binding site" evidence="4 6">
    <location>
        <position position="130"/>
    </location>
    <ligand>
        <name>substrate</name>
    </ligand>
</feature>
<dbReference type="OrthoDB" id="9813814at2"/>
<comment type="caution">
    <text evidence="9">The sequence shown here is derived from an EMBL/GenBank/DDBJ whole genome shotgun (WGS) entry which is preliminary data.</text>
</comment>
<evidence type="ECO:0000313" key="9">
    <source>
        <dbReference type="EMBL" id="KTR52396.1"/>
    </source>
</evidence>
<comment type="similarity">
    <text evidence="4">Belongs to the alanine racemase family.</text>
</comment>
<dbReference type="Proteomes" id="UP000072763">
    <property type="component" value="Unassembled WGS sequence"/>
</dbReference>
<protein>
    <recommendedName>
        <fullName evidence="4">Alanine racemase</fullName>
        <ecNumber evidence="4">5.1.1.1</ecNumber>
    </recommendedName>
</protein>
<dbReference type="EMBL" id="LDRC01000031">
    <property type="protein sequence ID" value="KTR52396.1"/>
    <property type="molecule type" value="Genomic_DNA"/>
</dbReference>
<dbReference type="PANTHER" id="PTHR30511">
    <property type="entry name" value="ALANINE RACEMASE"/>
    <property type="match status" value="1"/>
</dbReference>
<keyword evidence="2 4" id="KW-0663">Pyridoxal phosphate</keyword>
<comment type="catalytic activity">
    <reaction evidence="4">
        <text>L-alanine = D-alanine</text>
        <dbReference type="Rhea" id="RHEA:20249"/>
        <dbReference type="ChEBI" id="CHEBI:57416"/>
        <dbReference type="ChEBI" id="CHEBI:57972"/>
        <dbReference type="EC" id="5.1.1.1"/>
    </reaction>
</comment>
<dbReference type="InterPro" id="IPR001608">
    <property type="entry name" value="Ala_racemase_N"/>
</dbReference>
<evidence type="ECO:0000256" key="4">
    <source>
        <dbReference type="HAMAP-Rule" id="MF_01201"/>
    </source>
</evidence>
<keyword evidence="11" id="KW-1185">Reference proteome</keyword>
<dbReference type="GO" id="GO:0009252">
    <property type="term" value="P:peptidoglycan biosynthetic process"/>
    <property type="evidence" value="ECO:0007669"/>
    <property type="project" value="TreeGrafter"/>
</dbReference>
<proteinExistence type="inferred from homology"/>
<evidence type="ECO:0000256" key="6">
    <source>
        <dbReference type="PIRSR" id="PIRSR600821-52"/>
    </source>
</evidence>
<feature type="modified residue" description="N6-(pyridoxal phosphate)lysine" evidence="4 5">
    <location>
        <position position="35"/>
    </location>
</feature>
<dbReference type="SUPFAM" id="SSF51419">
    <property type="entry name" value="PLP-binding barrel"/>
    <property type="match status" value="1"/>
</dbReference>
<dbReference type="GO" id="GO:0030632">
    <property type="term" value="P:D-alanine biosynthetic process"/>
    <property type="evidence" value="ECO:0007669"/>
    <property type="project" value="UniProtKB-UniRule"/>
</dbReference>
<dbReference type="UniPathway" id="UPA00042">
    <property type="reaction ID" value="UER00497"/>
</dbReference>
<dbReference type="PRINTS" id="PR00992">
    <property type="entry name" value="ALARACEMASE"/>
</dbReference>
<dbReference type="SUPFAM" id="SSF50621">
    <property type="entry name" value="Alanine racemase C-terminal domain-like"/>
    <property type="match status" value="1"/>
</dbReference>
<evidence type="ECO:0000313" key="8">
    <source>
        <dbReference type="EMBL" id="KTR42612.1"/>
    </source>
</evidence>
<dbReference type="SMART" id="SM01005">
    <property type="entry name" value="Ala_racemase_C"/>
    <property type="match status" value="1"/>
</dbReference>
<evidence type="ECO:0000259" key="7">
    <source>
        <dbReference type="SMART" id="SM01005"/>
    </source>
</evidence>
<dbReference type="PATRIC" id="fig|465820.3.peg.2724"/>
<keyword evidence="3 4" id="KW-0413">Isomerase</keyword>
<name>A0A147DRK5_9MICO</name>
<dbReference type="NCBIfam" id="TIGR00492">
    <property type="entry name" value="alr"/>
    <property type="match status" value="1"/>
</dbReference>
<dbReference type="InterPro" id="IPR020622">
    <property type="entry name" value="Ala_racemase_pyridoxalP-BS"/>
</dbReference>
<comment type="cofactor">
    <cofactor evidence="1 4 5">
        <name>pyridoxal 5'-phosphate</name>
        <dbReference type="ChEBI" id="CHEBI:597326"/>
    </cofactor>
</comment>
<dbReference type="Gene3D" id="2.40.37.10">
    <property type="entry name" value="Lyase, Ornithine Decarboxylase, Chain A, domain 1"/>
    <property type="match status" value="1"/>
</dbReference>
<sequence length="367" mass="38331">MSAFTGITVDREALIANYATVSERVAPAGVIAVVKANAYGHGAVDAARAFVDAGAEWLGVADVDEGIALRRAGIDEGVRILAWLHAPDEDFRRAAQYAVTPAVSSVSQLAAAADSEVPAVHVCVDTGLSRNGAVESEWAELFATAGRIARSGGRTRVEGLMSHLSNASLADDLDQDAALQRALDGLAANGIVPEVVHLAASAGSIAVPETRHDAARVGLALYGLSPFPDRTSADLGLRPAMRVTAAVLRTVPVAAGEGVSYGYTWRAATDTRLAVIGLGYADGFDRDLGNRVSVRIGDRTFPVVGRVAMNAMHIDIGDADVRVGDEVVLWGDPADGDPAVEDWAAAVDTINYEVVARVGRSVERRTT</sequence>
<dbReference type="EC" id="5.1.1.1" evidence="4"/>
<dbReference type="PANTHER" id="PTHR30511:SF0">
    <property type="entry name" value="ALANINE RACEMASE, CATABOLIC-RELATED"/>
    <property type="match status" value="1"/>
</dbReference>
<dbReference type="InterPro" id="IPR009006">
    <property type="entry name" value="Ala_racemase/Decarboxylase_C"/>
</dbReference>
<dbReference type="STRING" id="465820.NS263_01620"/>
<comment type="pathway">
    <text evidence="4">Amino-acid biosynthesis; D-alanine biosynthesis; D-alanine from L-alanine: step 1/1.</text>
</comment>